<evidence type="ECO:0000313" key="2">
    <source>
        <dbReference type="EMBL" id="BAX92257.1"/>
    </source>
</evidence>
<reference evidence="3" key="1">
    <citation type="submission" date="2017-06" db="EMBL/GenBank/DDBJ databases">
        <title>Complete Genome Sequence of Mycobacterium shigaense.</title>
        <authorList>
            <person name="Fukano H."/>
            <person name="Yoshida M."/>
            <person name="Kazumi Y."/>
            <person name="Ogura Y."/>
            <person name="Mitarai S."/>
            <person name="Hayashi T."/>
            <person name="Hoshino Y."/>
        </authorList>
    </citation>
    <scope>NUCLEOTIDE SEQUENCE [LARGE SCALE GENOMIC DNA]</scope>
    <source>
        <strain evidence="3">UN-152</strain>
    </source>
</reference>
<evidence type="ECO:0000313" key="3">
    <source>
        <dbReference type="Proteomes" id="UP000217736"/>
    </source>
</evidence>
<protein>
    <submittedName>
        <fullName evidence="2">Uncharacterized protein</fullName>
    </submittedName>
</protein>
<dbReference type="KEGG" id="mshg:MSG_02108"/>
<organism evidence="2 3">
    <name type="scientific">Mycobacterium shigaense</name>
    <dbReference type="NCBI Taxonomy" id="722731"/>
    <lineage>
        <taxon>Bacteria</taxon>
        <taxon>Bacillati</taxon>
        <taxon>Actinomycetota</taxon>
        <taxon>Actinomycetes</taxon>
        <taxon>Mycobacteriales</taxon>
        <taxon>Mycobacteriaceae</taxon>
        <taxon>Mycobacterium</taxon>
        <taxon>Mycobacterium simiae complex</taxon>
    </lineage>
</organism>
<gene>
    <name evidence="2" type="ORF">MSG_02108</name>
</gene>
<feature type="compositionally biased region" description="Low complexity" evidence="1">
    <location>
        <begin position="45"/>
        <end position="56"/>
    </location>
</feature>
<sequence length="156" mass="16971">MDSAGMSDERASRSAAERGARDRRWHRPHGATARPGTAHARQGEVAPASTAVSPAAGESDRARAAADAADQRQADYFLRLLNQNRRVVEHRIEGYRKAIAGAEAAGNIEGAGALRRMARVEEQEREALTLMIEKLHCRFPAPGTEVAAHRSRLVAR</sequence>
<dbReference type="AlphaFoldDB" id="A0A1Z4EH18"/>
<keyword evidence="3" id="KW-1185">Reference proteome</keyword>
<accession>A0A1Z4EH18</accession>
<feature type="region of interest" description="Disordered" evidence="1">
    <location>
        <begin position="1"/>
        <end position="68"/>
    </location>
</feature>
<dbReference type="Proteomes" id="UP000217736">
    <property type="component" value="Chromosome"/>
</dbReference>
<name>A0A1Z4EH18_9MYCO</name>
<feature type="compositionally biased region" description="Basic and acidic residues" evidence="1">
    <location>
        <begin position="7"/>
        <end position="22"/>
    </location>
</feature>
<proteinExistence type="predicted"/>
<feature type="compositionally biased region" description="Basic and acidic residues" evidence="1">
    <location>
        <begin position="58"/>
        <end position="68"/>
    </location>
</feature>
<evidence type="ECO:0000256" key="1">
    <source>
        <dbReference type="SAM" id="MobiDB-lite"/>
    </source>
</evidence>
<dbReference type="EMBL" id="AP018164">
    <property type="protein sequence ID" value="BAX92257.1"/>
    <property type="molecule type" value="Genomic_DNA"/>
</dbReference>